<dbReference type="PANTHER" id="PTHR33318:SF22">
    <property type="entry name" value="SUPPRESSOR PROTEIN SRP40-LIKE ISOFORM X1"/>
    <property type="match status" value="1"/>
</dbReference>
<accession>A0A2I0IYT8</accession>
<feature type="region of interest" description="Disordered" evidence="1">
    <location>
        <begin position="212"/>
        <end position="347"/>
    </location>
</feature>
<dbReference type="InterPro" id="IPR039300">
    <property type="entry name" value="JASON"/>
</dbReference>
<evidence type="ECO:0000256" key="1">
    <source>
        <dbReference type="SAM" id="MobiDB-lite"/>
    </source>
</evidence>
<sequence length="548" mass="61234">MRNRADAPWNPNSQAYLRSWISAFSKSTCIIMNITIPLYFKVRVNRSHYCCTSEFNSFPALESKCWYNSTLQSNLVERRNFRKIQSNCHDSQIPESREEYPGLGQENQPDHSKSSSPSSYSRCGSIFLAKPRLLPMLESSLEYMVQPIQEGASGSLVPPEPAKDADTELPPELTTAPNLEEKLPVEQLEVVGGKKKVAFDLTVKTYELPAEEVCEDFPERDETDETAEDDETQREGALHTDYSTPCAGRVSSYPLSHRYHNCASSGDECEDTVTEGIDDDGEDDGSDQNKLLGQQTVIEQESSGSLFSLPIDSRKHASAANTEEKEVNSPMPVADSEDKEWRSDYLNPNVRPGNQCVHSALNPVENCSRLEKEVKARYTSPPKNHEKENLNIKQDFAFSSPFRSEPAPKLLNQSPSELIPKEIAVDTSLSSWLSISETTPKSKTVGNSPSLRANTPRSAEDRLILGVLTMEDLRQLSASNSPIRSRGRSPDDKPIIGTVGSYWSHTGQAMDLDSCSSRRGMKSSRINKEEQRMNLVRIPFEARLEITL</sequence>
<protein>
    <recommendedName>
        <fullName evidence="4">Protein JASON-like</fullName>
    </recommendedName>
</protein>
<evidence type="ECO:0000313" key="3">
    <source>
        <dbReference type="Proteomes" id="UP000233551"/>
    </source>
</evidence>
<dbReference type="EMBL" id="PGOL01002272">
    <property type="protein sequence ID" value="PKI49161.1"/>
    <property type="molecule type" value="Genomic_DNA"/>
</dbReference>
<proteinExistence type="predicted"/>
<dbReference type="Proteomes" id="UP000233551">
    <property type="component" value="Unassembled WGS sequence"/>
</dbReference>
<dbReference type="GO" id="GO:0007142">
    <property type="term" value="P:male meiosis II"/>
    <property type="evidence" value="ECO:0007669"/>
    <property type="project" value="InterPro"/>
</dbReference>
<keyword evidence="3" id="KW-1185">Reference proteome</keyword>
<feature type="region of interest" description="Disordered" evidence="1">
    <location>
        <begin position="92"/>
        <end position="121"/>
    </location>
</feature>
<gene>
    <name evidence="2" type="ORF">CRG98_030439</name>
</gene>
<feature type="compositionally biased region" description="Acidic residues" evidence="1">
    <location>
        <begin position="267"/>
        <end position="286"/>
    </location>
</feature>
<comment type="caution">
    <text evidence="2">The sequence shown here is derived from an EMBL/GenBank/DDBJ whole genome shotgun (WGS) entry which is preliminary data.</text>
</comment>
<organism evidence="2 3">
    <name type="scientific">Punica granatum</name>
    <name type="common">Pomegranate</name>
    <dbReference type="NCBI Taxonomy" id="22663"/>
    <lineage>
        <taxon>Eukaryota</taxon>
        <taxon>Viridiplantae</taxon>
        <taxon>Streptophyta</taxon>
        <taxon>Embryophyta</taxon>
        <taxon>Tracheophyta</taxon>
        <taxon>Spermatophyta</taxon>
        <taxon>Magnoliopsida</taxon>
        <taxon>eudicotyledons</taxon>
        <taxon>Gunneridae</taxon>
        <taxon>Pentapetalae</taxon>
        <taxon>rosids</taxon>
        <taxon>malvids</taxon>
        <taxon>Myrtales</taxon>
        <taxon>Lythraceae</taxon>
        <taxon>Punica</taxon>
    </lineage>
</organism>
<dbReference type="AlphaFoldDB" id="A0A2I0IYT8"/>
<feature type="compositionally biased region" description="Polar residues" evidence="1">
    <location>
        <begin position="288"/>
        <end position="306"/>
    </location>
</feature>
<dbReference type="PANTHER" id="PTHR33318">
    <property type="entry name" value="ASPARTYL/GLUTAMYL-TRNA(ASN/GLN) AMIDOTRANSFERASE SUBUNIT"/>
    <property type="match status" value="1"/>
</dbReference>
<dbReference type="STRING" id="22663.A0A2I0IYT8"/>
<feature type="region of interest" description="Disordered" evidence="1">
    <location>
        <begin position="152"/>
        <end position="181"/>
    </location>
</feature>
<evidence type="ECO:0000313" key="2">
    <source>
        <dbReference type="EMBL" id="PKI49161.1"/>
    </source>
</evidence>
<feature type="compositionally biased region" description="Acidic residues" evidence="1">
    <location>
        <begin position="212"/>
        <end position="232"/>
    </location>
</feature>
<name>A0A2I0IYT8_PUNGR</name>
<evidence type="ECO:0008006" key="4">
    <source>
        <dbReference type="Google" id="ProtNLM"/>
    </source>
</evidence>
<reference evidence="2 3" key="1">
    <citation type="submission" date="2017-11" db="EMBL/GenBank/DDBJ databases">
        <title>De-novo sequencing of pomegranate (Punica granatum L.) genome.</title>
        <authorList>
            <person name="Akparov Z."/>
            <person name="Amiraslanov A."/>
            <person name="Hajiyeva S."/>
            <person name="Abbasov M."/>
            <person name="Kaur K."/>
            <person name="Hamwieh A."/>
            <person name="Solovyev V."/>
            <person name="Salamov A."/>
            <person name="Braich B."/>
            <person name="Kosarev P."/>
            <person name="Mahmoud A."/>
            <person name="Hajiyev E."/>
            <person name="Babayeva S."/>
            <person name="Izzatullayeva V."/>
            <person name="Mammadov A."/>
            <person name="Mammadov A."/>
            <person name="Sharifova S."/>
            <person name="Ojaghi J."/>
            <person name="Eynullazada K."/>
            <person name="Bayramov B."/>
            <person name="Abdulazimova A."/>
            <person name="Shahmuradov I."/>
        </authorList>
    </citation>
    <scope>NUCLEOTIDE SEQUENCE [LARGE SCALE GENOMIC DNA]</scope>
    <source>
        <strain evidence="3">cv. AG2017</strain>
        <tissue evidence="2">Leaf</tissue>
    </source>
</reference>